<dbReference type="AlphaFoldDB" id="A0A2P1DV23"/>
<dbReference type="GO" id="GO:0003677">
    <property type="term" value="F:DNA binding"/>
    <property type="evidence" value="ECO:0007669"/>
    <property type="project" value="UniProtKB-KW"/>
</dbReference>
<dbReference type="Proteomes" id="UP000189627">
    <property type="component" value="Chromosome 2"/>
</dbReference>
<organism evidence="2 3">
    <name type="scientific">Cupriavidus necator</name>
    <name type="common">Alcaligenes eutrophus</name>
    <name type="synonym">Ralstonia eutropha</name>
    <dbReference type="NCBI Taxonomy" id="106590"/>
    <lineage>
        <taxon>Bacteria</taxon>
        <taxon>Pseudomonadati</taxon>
        <taxon>Pseudomonadota</taxon>
        <taxon>Betaproteobacteria</taxon>
        <taxon>Burkholderiales</taxon>
        <taxon>Burkholderiaceae</taxon>
        <taxon>Cupriavidus</taxon>
    </lineage>
</organism>
<name>A0A2P1DV23_CUPNE</name>
<proteinExistence type="predicted"/>
<dbReference type="EMBL" id="CP017758">
    <property type="protein sequence ID" value="AVK72233.1"/>
    <property type="molecule type" value="Genomic_DNA"/>
</dbReference>
<dbReference type="KEGG" id="cuh:BJN34_0260"/>
<sequence>MVEPILDMHLPSTAYLDAHDLAAILKVSPATILRRARRQPHTLPAPAHLGPNFPLRWRRTDVASWLGEGASSPGSTCSSDDAAALCD</sequence>
<feature type="region of interest" description="Disordered" evidence="1">
    <location>
        <begin position="68"/>
        <end position="87"/>
    </location>
</feature>
<protein>
    <submittedName>
        <fullName evidence="2">DNA-binding protein</fullName>
    </submittedName>
</protein>
<keyword evidence="2" id="KW-0238">DNA-binding</keyword>
<gene>
    <name evidence="2" type="ORF">BJN34_0260</name>
</gene>
<evidence type="ECO:0000313" key="2">
    <source>
        <dbReference type="EMBL" id="AVK72233.1"/>
    </source>
</evidence>
<reference evidence="3" key="1">
    <citation type="submission" date="2017-02" db="EMBL/GenBank/DDBJ databases">
        <title>Complete genome sequence of Cupriavidus necator strain NH9, a 3-chlorobenzoate degrader.</title>
        <authorList>
            <person name="Moriuchi R."/>
            <person name="Dohra H."/>
            <person name="Ogawa N."/>
        </authorList>
    </citation>
    <scope>NUCLEOTIDE SEQUENCE [LARGE SCALE GENOMIC DNA]</scope>
    <source>
        <strain evidence="3">NH9</strain>
    </source>
</reference>
<evidence type="ECO:0000256" key="1">
    <source>
        <dbReference type="SAM" id="MobiDB-lite"/>
    </source>
</evidence>
<accession>A0A2P1DV23</accession>
<evidence type="ECO:0000313" key="3">
    <source>
        <dbReference type="Proteomes" id="UP000189627"/>
    </source>
</evidence>